<dbReference type="OMA" id="DVSMWIV"/>
<dbReference type="GO" id="GO:0004674">
    <property type="term" value="F:protein serine/threonine kinase activity"/>
    <property type="evidence" value="ECO:0007669"/>
    <property type="project" value="UniProtKB-KW"/>
</dbReference>
<dbReference type="EMBL" id="KV453928">
    <property type="protein sequence ID" value="ODV74322.1"/>
    <property type="molecule type" value="Genomic_DNA"/>
</dbReference>
<evidence type="ECO:0000256" key="3">
    <source>
        <dbReference type="ARBA" id="ARBA00022527"/>
    </source>
</evidence>
<evidence type="ECO:0000256" key="2">
    <source>
        <dbReference type="ARBA" id="ARBA00012513"/>
    </source>
</evidence>
<dbReference type="GO" id="GO:0005524">
    <property type="term" value="F:ATP binding"/>
    <property type="evidence" value="ECO:0007669"/>
    <property type="project" value="UniProtKB-UniRule"/>
</dbReference>
<evidence type="ECO:0000259" key="11">
    <source>
        <dbReference type="PROSITE" id="PS50011"/>
    </source>
</evidence>
<dbReference type="PANTHER" id="PTHR48012:SF10">
    <property type="entry name" value="FI20177P1"/>
    <property type="match status" value="1"/>
</dbReference>
<evidence type="ECO:0000313" key="12">
    <source>
        <dbReference type="EMBL" id="ODV74322.1"/>
    </source>
</evidence>
<keyword evidence="7 10" id="KW-0067">ATP-binding</keyword>
<evidence type="ECO:0000256" key="4">
    <source>
        <dbReference type="ARBA" id="ARBA00022679"/>
    </source>
</evidence>
<feature type="domain" description="Protein kinase" evidence="11">
    <location>
        <begin position="8"/>
        <end position="261"/>
    </location>
</feature>
<gene>
    <name evidence="12" type="ORF">CYBJADRAFT_149437</name>
</gene>
<sequence>MRDLCDNYAIDDCIGRGNFGDVYRAIDRTTSKVVAIKVVNLEQTDDEIEVLVQEITFLSQMRSPYITHYYQTFVSDVSMWIVMEYCGGGSCADLLKCHKHLSEELTSFIIRETLKGLEYLHSEKKVHRDIKAANILLTADGQVKLADFGVSGQITPTQLRKDTFVGTPFWMAPEIITRKCGYNEKVDIWSLGITTIELVSGAPPYADYEPMKVLFQIPKNPSPVLTGSNYSEHIKEFVKLCLLKNPQSRPSATALLKTKFIKIWRKSTPLVPLIQAKDEWIAENKPRSKRPRYNLSNKLYSQSPATLKWNFTDKKKLVSVSPIGLVEGCGDQYKCISTEESDKCQSLETFSSPLMKSTETGVTSPDNKPIAHETTTVGDSQTLEKKPLDYLNEVMMYCFKRVHHRAKTSDTKLAVSSLLKQLVVTERVQPGLAELLCEEIWLRMLRLQSNMDCHS</sequence>
<comment type="catalytic activity">
    <reaction evidence="8">
        <text>L-threonyl-[protein] + ATP = O-phospho-L-threonyl-[protein] + ADP + H(+)</text>
        <dbReference type="Rhea" id="RHEA:46608"/>
        <dbReference type="Rhea" id="RHEA-COMP:11060"/>
        <dbReference type="Rhea" id="RHEA-COMP:11605"/>
        <dbReference type="ChEBI" id="CHEBI:15378"/>
        <dbReference type="ChEBI" id="CHEBI:30013"/>
        <dbReference type="ChEBI" id="CHEBI:30616"/>
        <dbReference type="ChEBI" id="CHEBI:61977"/>
        <dbReference type="ChEBI" id="CHEBI:456216"/>
        <dbReference type="EC" id="2.7.11.1"/>
    </reaction>
</comment>
<keyword evidence="5 10" id="KW-0547">Nucleotide-binding</keyword>
<dbReference type="Gene3D" id="1.10.510.10">
    <property type="entry name" value="Transferase(Phosphotransferase) domain 1"/>
    <property type="match status" value="1"/>
</dbReference>
<comment type="catalytic activity">
    <reaction evidence="9">
        <text>L-seryl-[protein] + ATP = O-phospho-L-seryl-[protein] + ADP + H(+)</text>
        <dbReference type="Rhea" id="RHEA:17989"/>
        <dbReference type="Rhea" id="RHEA-COMP:9863"/>
        <dbReference type="Rhea" id="RHEA-COMP:11604"/>
        <dbReference type="ChEBI" id="CHEBI:15378"/>
        <dbReference type="ChEBI" id="CHEBI:29999"/>
        <dbReference type="ChEBI" id="CHEBI:30616"/>
        <dbReference type="ChEBI" id="CHEBI:83421"/>
        <dbReference type="ChEBI" id="CHEBI:456216"/>
        <dbReference type="EC" id="2.7.11.1"/>
    </reaction>
</comment>
<dbReference type="STRING" id="983966.A0A1E4S4K0"/>
<dbReference type="EC" id="2.7.11.1" evidence="2"/>
<evidence type="ECO:0000256" key="6">
    <source>
        <dbReference type="ARBA" id="ARBA00022777"/>
    </source>
</evidence>
<dbReference type="SMART" id="SM00220">
    <property type="entry name" value="S_TKc"/>
    <property type="match status" value="1"/>
</dbReference>
<dbReference type="SUPFAM" id="SSF56112">
    <property type="entry name" value="Protein kinase-like (PK-like)"/>
    <property type="match status" value="1"/>
</dbReference>
<keyword evidence="13" id="KW-1185">Reference proteome</keyword>
<dbReference type="AlphaFoldDB" id="A0A1E4S4K0"/>
<accession>A0A1E4S4K0</accession>
<evidence type="ECO:0000256" key="9">
    <source>
        <dbReference type="ARBA" id="ARBA00048679"/>
    </source>
</evidence>
<dbReference type="GO" id="GO:0005737">
    <property type="term" value="C:cytoplasm"/>
    <property type="evidence" value="ECO:0007669"/>
    <property type="project" value="TreeGrafter"/>
</dbReference>
<reference evidence="12 13" key="1">
    <citation type="journal article" date="2016" name="Proc. Natl. Acad. Sci. U.S.A.">
        <title>Comparative genomics of biotechnologically important yeasts.</title>
        <authorList>
            <person name="Riley R."/>
            <person name="Haridas S."/>
            <person name="Wolfe K.H."/>
            <person name="Lopes M.R."/>
            <person name="Hittinger C.T."/>
            <person name="Goeker M."/>
            <person name="Salamov A.A."/>
            <person name="Wisecaver J.H."/>
            <person name="Long T.M."/>
            <person name="Calvey C.H."/>
            <person name="Aerts A.L."/>
            <person name="Barry K.W."/>
            <person name="Choi C."/>
            <person name="Clum A."/>
            <person name="Coughlan A.Y."/>
            <person name="Deshpande S."/>
            <person name="Douglass A.P."/>
            <person name="Hanson S.J."/>
            <person name="Klenk H.-P."/>
            <person name="LaButti K.M."/>
            <person name="Lapidus A."/>
            <person name="Lindquist E.A."/>
            <person name="Lipzen A.M."/>
            <person name="Meier-Kolthoff J.P."/>
            <person name="Ohm R.A."/>
            <person name="Otillar R.P."/>
            <person name="Pangilinan J.L."/>
            <person name="Peng Y."/>
            <person name="Rokas A."/>
            <person name="Rosa C.A."/>
            <person name="Scheuner C."/>
            <person name="Sibirny A.A."/>
            <person name="Slot J.C."/>
            <person name="Stielow J.B."/>
            <person name="Sun H."/>
            <person name="Kurtzman C.P."/>
            <person name="Blackwell M."/>
            <person name="Grigoriev I.V."/>
            <person name="Jeffries T.W."/>
        </authorList>
    </citation>
    <scope>NUCLEOTIDE SEQUENCE [LARGE SCALE GENOMIC DNA]</scope>
    <source>
        <strain evidence="13">ATCC 18201 / CBS 1600 / BCRC 20928 / JCM 3617 / NBRC 0987 / NRRL Y-1542</strain>
    </source>
</reference>
<dbReference type="FunFam" id="1.10.510.10:FF:000499">
    <property type="entry name" value="Serine/threonine-protein kinase KIC1"/>
    <property type="match status" value="1"/>
</dbReference>
<evidence type="ECO:0000256" key="10">
    <source>
        <dbReference type="PROSITE-ProRule" id="PRU10141"/>
    </source>
</evidence>
<keyword evidence="6 12" id="KW-0418">Kinase</keyword>
<dbReference type="Pfam" id="PF00069">
    <property type="entry name" value="Pkinase"/>
    <property type="match status" value="1"/>
</dbReference>
<comment type="similarity">
    <text evidence="1">Belongs to the protein kinase superfamily. STE Ser/Thr protein kinase family. STE20 subfamily.</text>
</comment>
<dbReference type="GeneID" id="30987713"/>
<dbReference type="PANTHER" id="PTHR48012">
    <property type="entry name" value="STERILE20-LIKE KINASE, ISOFORM B-RELATED"/>
    <property type="match status" value="1"/>
</dbReference>
<dbReference type="PROSITE" id="PS50011">
    <property type="entry name" value="PROTEIN_KINASE_DOM"/>
    <property type="match status" value="1"/>
</dbReference>
<evidence type="ECO:0000256" key="1">
    <source>
        <dbReference type="ARBA" id="ARBA00008874"/>
    </source>
</evidence>
<evidence type="ECO:0000256" key="8">
    <source>
        <dbReference type="ARBA" id="ARBA00047899"/>
    </source>
</evidence>
<dbReference type="InterPro" id="IPR011009">
    <property type="entry name" value="Kinase-like_dom_sf"/>
</dbReference>
<keyword evidence="4" id="KW-0808">Transferase</keyword>
<keyword evidence="3" id="KW-0723">Serine/threonine-protein kinase</keyword>
<dbReference type="RefSeq" id="XP_020071361.1">
    <property type="nucleotide sequence ID" value="XM_020213317.1"/>
</dbReference>
<proteinExistence type="inferred from homology"/>
<evidence type="ECO:0000313" key="13">
    <source>
        <dbReference type="Proteomes" id="UP000094389"/>
    </source>
</evidence>
<protein>
    <recommendedName>
        <fullName evidence="2">non-specific serine/threonine protein kinase</fullName>
        <ecNumber evidence="2">2.7.11.1</ecNumber>
    </recommendedName>
</protein>
<feature type="binding site" evidence="10">
    <location>
        <position position="37"/>
    </location>
    <ligand>
        <name>ATP</name>
        <dbReference type="ChEBI" id="CHEBI:30616"/>
    </ligand>
</feature>
<name>A0A1E4S4K0_CYBJN</name>
<dbReference type="InterPro" id="IPR017441">
    <property type="entry name" value="Protein_kinase_ATP_BS"/>
</dbReference>
<evidence type="ECO:0000256" key="7">
    <source>
        <dbReference type="ARBA" id="ARBA00022840"/>
    </source>
</evidence>
<dbReference type="OrthoDB" id="248923at2759"/>
<dbReference type="InterPro" id="IPR050629">
    <property type="entry name" value="STE20/SPS1-PAK"/>
</dbReference>
<dbReference type="InterPro" id="IPR000719">
    <property type="entry name" value="Prot_kinase_dom"/>
</dbReference>
<dbReference type="Proteomes" id="UP000094389">
    <property type="component" value="Unassembled WGS sequence"/>
</dbReference>
<dbReference type="PROSITE" id="PS00107">
    <property type="entry name" value="PROTEIN_KINASE_ATP"/>
    <property type="match status" value="1"/>
</dbReference>
<dbReference type="CDD" id="cd06609">
    <property type="entry name" value="STKc_MST3_like"/>
    <property type="match status" value="1"/>
</dbReference>
<evidence type="ECO:0000256" key="5">
    <source>
        <dbReference type="ARBA" id="ARBA00022741"/>
    </source>
</evidence>
<organism evidence="12 13">
    <name type="scientific">Cyberlindnera jadinii (strain ATCC 18201 / CBS 1600 / BCRC 20928 / JCM 3617 / NBRC 0987 / NRRL Y-1542)</name>
    <name type="common">Torula yeast</name>
    <name type="synonym">Candida utilis</name>
    <dbReference type="NCBI Taxonomy" id="983966"/>
    <lineage>
        <taxon>Eukaryota</taxon>
        <taxon>Fungi</taxon>
        <taxon>Dikarya</taxon>
        <taxon>Ascomycota</taxon>
        <taxon>Saccharomycotina</taxon>
        <taxon>Saccharomycetes</taxon>
        <taxon>Phaffomycetales</taxon>
        <taxon>Phaffomycetaceae</taxon>
        <taxon>Cyberlindnera</taxon>
    </lineage>
</organism>